<sequence length="292" mass="31732">MSESHPLQGKFAIVTGGARGVGERIVYTLASKGASILFTHVSSSSLEKSKSIISSLRSQYPDQVFHSLQNDISSPEGPAAIVQYAVSHFSNSHSNKQNGKLQIDVLVNNAAVAGPQSVENATAEHFHRLYNTNVLGPLLLIKTATPYLPHDRSGRIVNITSLAGKRSTRNMSVYGGTKAALDSMTRTWAKELAERATVNSVVPGPIQTEMYQVPDEFLKWTRPFAELTPLAQMTESERSRYSEDQLKFFDKLGGRPAEAQEVANAVLMVVRPESSWVTGQSIYACGGAHTGL</sequence>
<evidence type="ECO:0000256" key="3">
    <source>
        <dbReference type="ARBA" id="ARBA00023002"/>
    </source>
</evidence>
<dbReference type="PRINTS" id="PR00081">
    <property type="entry name" value="GDHRDH"/>
</dbReference>
<comment type="similarity">
    <text evidence="1 4">Belongs to the short-chain dehydrogenases/reductases (SDR) family.</text>
</comment>
<dbReference type="InterPro" id="IPR036291">
    <property type="entry name" value="NAD(P)-bd_dom_sf"/>
</dbReference>
<dbReference type="FunFam" id="3.40.50.720:FF:000374">
    <property type="entry name" value="3-oxoacyl-(Acyl-carrier-protein) reductase"/>
    <property type="match status" value="1"/>
</dbReference>
<organism evidence="5 6">
    <name type="scientific">Ascobolus immersus RN42</name>
    <dbReference type="NCBI Taxonomy" id="1160509"/>
    <lineage>
        <taxon>Eukaryota</taxon>
        <taxon>Fungi</taxon>
        <taxon>Dikarya</taxon>
        <taxon>Ascomycota</taxon>
        <taxon>Pezizomycotina</taxon>
        <taxon>Pezizomycetes</taxon>
        <taxon>Pezizales</taxon>
        <taxon>Ascobolaceae</taxon>
        <taxon>Ascobolus</taxon>
    </lineage>
</organism>
<accession>A0A3N4IJ12</accession>
<dbReference type="Proteomes" id="UP000275078">
    <property type="component" value="Unassembled WGS sequence"/>
</dbReference>
<dbReference type="InterPro" id="IPR002347">
    <property type="entry name" value="SDR_fam"/>
</dbReference>
<dbReference type="PANTHER" id="PTHR48107">
    <property type="entry name" value="NADPH-DEPENDENT ALDEHYDE REDUCTASE-LIKE PROTEIN, CHLOROPLASTIC-RELATED"/>
    <property type="match status" value="1"/>
</dbReference>
<keyword evidence="6" id="KW-1185">Reference proteome</keyword>
<gene>
    <name evidence="5" type="ORF">BJ508DRAFT_412006</name>
</gene>
<keyword evidence="3" id="KW-0560">Oxidoreductase</keyword>
<reference evidence="5 6" key="1">
    <citation type="journal article" date="2018" name="Nat. Ecol. Evol.">
        <title>Pezizomycetes genomes reveal the molecular basis of ectomycorrhizal truffle lifestyle.</title>
        <authorList>
            <person name="Murat C."/>
            <person name="Payen T."/>
            <person name="Noel B."/>
            <person name="Kuo A."/>
            <person name="Morin E."/>
            <person name="Chen J."/>
            <person name="Kohler A."/>
            <person name="Krizsan K."/>
            <person name="Balestrini R."/>
            <person name="Da Silva C."/>
            <person name="Montanini B."/>
            <person name="Hainaut M."/>
            <person name="Levati E."/>
            <person name="Barry K.W."/>
            <person name="Belfiori B."/>
            <person name="Cichocki N."/>
            <person name="Clum A."/>
            <person name="Dockter R.B."/>
            <person name="Fauchery L."/>
            <person name="Guy J."/>
            <person name="Iotti M."/>
            <person name="Le Tacon F."/>
            <person name="Lindquist E.A."/>
            <person name="Lipzen A."/>
            <person name="Malagnac F."/>
            <person name="Mello A."/>
            <person name="Molinier V."/>
            <person name="Miyauchi S."/>
            <person name="Poulain J."/>
            <person name="Riccioni C."/>
            <person name="Rubini A."/>
            <person name="Sitrit Y."/>
            <person name="Splivallo R."/>
            <person name="Traeger S."/>
            <person name="Wang M."/>
            <person name="Zifcakova L."/>
            <person name="Wipf D."/>
            <person name="Zambonelli A."/>
            <person name="Paolocci F."/>
            <person name="Nowrousian M."/>
            <person name="Ottonello S."/>
            <person name="Baldrian P."/>
            <person name="Spatafora J.W."/>
            <person name="Henrissat B."/>
            <person name="Nagy L.G."/>
            <person name="Aury J.M."/>
            <person name="Wincker P."/>
            <person name="Grigoriev I.V."/>
            <person name="Bonfante P."/>
            <person name="Martin F.M."/>
        </authorList>
    </citation>
    <scope>NUCLEOTIDE SEQUENCE [LARGE SCALE GENOMIC DNA]</scope>
    <source>
        <strain evidence="5 6">RN42</strain>
    </source>
</reference>
<name>A0A3N4IJ12_ASCIM</name>
<proteinExistence type="inferred from homology"/>
<dbReference type="AlphaFoldDB" id="A0A3N4IJ12"/>
<dbReference type="SUPFAM" id="SSF51735">
    <property type="entry name" value="NAD(P)-binding Rossmann-fold domains"/>
    <property type="match status" value="1"/>
</dbReference>
<dbReference type="CDD" id="cd05233">
    <property type="entry name" value="SDR_c"/>
    <property type="match status" value="1"/>
</dbReference>
<dbReference type="PRINTS" id="PR00080">
    <property type="entry name" value="SDRFAMILY"/>
</dbReference>
<evidence type="ECO:0000313" key="6">
    <source>
        <dbReference type="Proteomes" id="UP000275078"/>
    </source>
</evidence>
<dbReference type="PANTHER" id="PTHR48107:SF7">
    <property type="entry name" value="RE15974P"/>
    <property type="match status" value="1"/>
</dbReference>
<dbReference type="OrthoDB" id="47007at2759"/>
<dbReference type="PROSITE" id="PS00061">
    <property type="entry name" value="ADH_SHORT"/>
    <property type="match status" value="1"/>
</dbReference>
<evidence type="ECO:0000256" key="2">
    <source>
        <dbReference type="ARBA" id="ARBA00022857"/>
    </source>
</evidence>
<dbReference type="STRING" id="1160509.A0A3N4IJ12"/>
<dbReference type="EMBL" id="ML119653">
    <property type="protein sequence ID" value="RPA85626.1"/>
    <property type="molecule type" value="Genomic_DNA"/>
</dbReference>
<protein>
    <submittedName>
        <fullName evidence="5">NAD(P)-binding protein</fullName>
    </submittedName>
</protein>
<evidence type="ECO:0000256" key="4">
    <source>
        <dbReference type="RuleBase" id="RU000363"/>
    </source>
</evidence>
<dbReference type="Gene3D" id="3.40.50.720">
    <property type="entry name" value="NAD(P)-binding Rossmann-like Domain"/>
    <property type="match status" value="1"/>
</dbReference>
<dbReference type="InterPro" id="IPR020904">
    <property type="entry name" value="Sc_DH/Rdtase_CS"/>
</dbReference>
<dbReference type="Pfam" id="PF00106">
    <property type="entry name" value="adh_short"/>
    <property type="match status" value="1"/>
</dbReference>
<evidence type="ECO:0000256" key="1">
    <source>
        <dbReference type="ARBA" id="ARBA00006484"/>
    </source>
</evidence>
<evidence type="ECO:0000313" key="5">
    <source>
        <dbReference type="EMBL" id="RPA85626.1"/>
    </source>
</evidence>
<dbReference type="GO" id="GO:0016614">
    <property type="term" value="F:oxidoreductase activity, acting on CH-OH group of donors"/>
    <property type="evidence" value="ECO:0007669"/>
    <property type="project" value="UniProtKB-ARBA"/>
</dbReference>
<keyword evidence="2" id="KW-0521">NADP</keyword>